<feature type="region of interest" description="Disordered" evidence="11">
    <location>
        <begin position="228"/>
        <end position="353"/>
    </location>
</feature>
<protein>
    <submittedName>
        <fullName evidence="15">Zinc finger protein</fullName>
    </submittedName>
</protein>
<dbReference type="SUPFAM" id="SSF57667">
    <property type="entry name" value="beta-beta-alpha zinc fingers"/>
    <property type="match status" value="1"/>
</dbReference>
<keyword evidence="5" id="KW-0862">Zinc</keyword>
<evidence type="ECO:0000256" key="5">
    <source>
        <dbReference type="ARBA" id="ARBA00022833"/>
    </source>
</evidence>
<sequence>MAAALGFSPERLARKLAKAEALLAAHVSPPVQARWRWAVKLDGPPNLERFCAQLSQARRGREALLARNARLSEAEQERLQGLLRLEMALLRGIQALGQGAAPAFASAGRRRGRTPGVAALRTALLGLAAELEGAEGPDLSGSAAPALEALLEKRPREALRALESLPREKGSARLGWWRRRRQLLALLQALQEEGWAERADELPVEDLRPLLEKALRLARRRAPSCPDRVEMVVGKEEEDEKANDDDEDEQEEHPNGTVPKISLEEAGLGHRSPQEAPGESSPKDPHQEHLMPRKTVGKDEEDEKDNDDDEEQEEDPNGTMPKILEEAGLGHRSPQEAPGESSPKDPHQEHLMPRKTVPADLKSLLACGMPAEMDAPSWKDIPWRKEATTGPYQKLLESGKTGVPDFCSPHPKEVCGLQVERDNAPCWKDFLWRKKAMEGAHQEHLAPGKIVPTDSRPSLAKEAPEPQLESDDAPCWKDVPWRKEATRDPQQELLESLKSGIPDFCCPHPKEACGLQAETSVPFVKDASWRKGQDLQHALRQITRRKMEALSSSLWAQGPRNMCSHLHQLCRHWLQPERNTKDQMQDLVVLDQFLGFMPPEVESWVRECGAETTCQAVALAEGFLLSQAEEEKEKAELQVIQFQRADLKTIPEDLEKRRDPPEPSQEMFFREIFHEDQSQAISPRESAFIDSSSFSDGVEKAAERPTQVLMSFEEVAVYFSKEEWSLLDPNQKTLYREIMLENSRNLDFLINGRYFKTSNESQEITRRRTRKPSKGSGMERGKRSLQIHWGEAEAAPLGRRGLEERAGQADAIQGGGDTPPKGRLRGLRADHPRRRRPERAEESRSGQAMAAEAALGISPEQLERRLAEAEALLAARVSPPVQARWRWAVKLDEPPDLERFCAQLSQARRGREALLARDAALSEAEQERLQGLLRLEMALLRGIRALGAGPAAPPGRRRGRKPGGAALRAALLGLAAELEGAEGADLSGSAALALQALLEQRPREALRALEPREEDRARPGRQRLPALLQALREEGWVERADELPLEELRPLLEKALRLARRRAPSCPAAELESAVRASPLEMVLVKEEEDDDDDEDEVPNGAVPKVSLEEVGLGHRSPPEFHAERTPENPHQEHLVPGKMVAMDFKSPLAKEASGLQAEMDAPRLKDIPGRENSTRGPHQEHLAPGKMVAMDFRSPLAKEASGLQAEMDAPRLKDVPGRDNSTRGPHQEHLAPGTMVAMDFRSPLAKEASGLQAEMDAPRLKDIPGRENSTRGPHQEHLAPGTMVAMDFRSPLAKEASGLQAEMDAPRLKDIPGRENSTRGPHQEHLAPGKMVPADLSSHLLKEACGLQMEEKKEKPEVQSLHFQRPDLKSISVNPEERRDLPDPSQVLPFRRIFHEDQSQDTSCEDGKSVFIGSSPFSDGVEKTVELPTQVLVSLEEVSVCFSEEEWSQLDPVQKDLHREVMLENSTNVAFLGNNVQENKEAFQMFRDEERREEFSYPMETTENERNLSKDERERPYKCMECGKSFTTSSNLTSHMRIHLVRDMQENENKKEVKLVDIANSET</sequence>
<evidence type="ECO:0000256" key="2">
    <source>
        <dbReference type="ARBA" id="ARBA00022723"/>
    </source>
</evidence>
<feature type="compositionally biased region" description="Basic and acidic residues" evidence="11">
    <location>
        <begin position="1209"/>
        <end position="1230"/>
    </location>
</feature>
<evidence type="ECO:0000313" key="15">
    <source>
        <dbReference type="EMBL" id="KAK9405353.1"/>
    </source>
</evidence>
<dbReference type="InterPro" id="IPR036236">
    <property type="entry name" value="Znf_C2H2_sf"/>
</dbReference>
<evidence type="ECO:0000256" key="4">
    <source>
        <dbReference type="ARBA" id="ARBA00022771"/>
    </source>
</evidence>
<dbReference type="EMBL" id="JAOTOJ010000002">
    <property type="protein sequence ID" value="KAK9405353.1"/>
    <property type="molecule type" value="Genomic_DNA"/>
</dbReference>
<dbReference type="SMART" id="SM00431">
    <property type="entry name" value="SCAN"/>
    <property type="match status" value="1"/>
</dbReference>
<keyword evidence="4 10" id="KW-0863">Zinc-finger</keyword>
<keyword evidence="6" id="KW-0805">Transcription regulation</keyword>
<evidence type="ECO:0000256" key="8">
    <source>
        <dbReference type="ARBA" id="ARBA00023163"/>
    </source>
</evidence>
<feature type="region of interest" description="Disordered" evidence="11">
    <location>
        <begin position="806"/>
        <end position="851"/>
    </location>
</feature>
<evidence type="ECO:0000256" key="3">
    <source>
        <dbReference type="ARBA" id="ARBA00022737"/>
    </source>
</evidence>
<dbReference type="GO" id="GO:0006355">
    <property type="term" value="P:regulation of DNA-templated transcription"/>
    <property type="evidence" value="ECO:0007669"/>
    <property type="project" value="InterPro"/>
</dbReference>
<dbReference type="Pfam" id="PF02023">
    <property type="entry name" value="SCAN"/>
    <property type="match status" value="1"/>
</dbReference>
<dbReference type="GO" id="GO:0003677">
    <property type="term" value="F:DNA binding"/>
    <property type="evidence" value="ECO:0007669"/>
    <property type="project" value="UniProtKB-KW"/>
</dbReference>
<evidence type="ECO:0000256" key="7">
    <source>
        <dbReference type="ARBA" id="ARBA00023125"/>
    </source>
</evidence>
<name>A0AAW1BTQ5_CROAD</name>
<dbReference type="InterPro" id="IPR038269">
    <property type="entry name" value="SCAN_sf"/>
</dbReference>
<dbReference type="PROSITE" id="PS00028">
    <property type="entry name" value="ZINC_FINGER_C2H2_1"/>
    <property type="match status" value="1"/>
</dbReference>
<feature type="domain" description="KRAB" evidence="14">
    <location>
        <begin position="1434"/>
        <end position="1508"/>
    </location>
</feature>
<keyword evidence="7" id="KW-0238">DNA-binding</keyword>
<dbReference type="InterPro" id="IPR050169">
    <property type="entry name" value="Krueppel_C2H2_ZnF"/>
</dbReference>
<feature type="compositionally biased region" description="Acidic residues" evidence="11">
    <location>
        <begin position="299"/>
        <end position="316"/>
    </location>
</feature>
<feature type="compositionally biased region" description="Acidic residues" evidence="11">
    <location>
        <begin position="236"/>
        <end position="251"/>
    </location>
</feature>
<dbReference type="PANTHER" id="PTHR23232:SF142">
    <property type="entry name" value="GASTRULA ZINC FINGER PROTEIN XLCGF57.1-LIKE-RELATED"/>
    <property type="match status" value="1"/>
</dbReference>
<gene>
    <name evidence="15" type="ORF">NXF25_004127</name>
</gene>
<dbReference type="Gene3D" id="1.10.4020.10">
    <property type="entry name" value="DNA breaking-rejoining enzymes"/>
    <property type="match status" value="1"/>
</dbReference>
<dbReference type="SUPFAM" id="SSF47353">
    <property type="entry name" value="Retrovirus capsid dimerization domain-like"/>
    <property type="match status" value="1"/>
</dbReference>
<dbReference type="InterPro" id="IPR001909">
    <property type="entry name" value="KRAB"/>
</dbReference>
<dbReference type="Proteomes" id="UP001474421">
    <property type="component" value="Unassembled WGS sequence"/>
</dbReference>
<feature type="region of interest" description="Disordered" evidence="11">
    <location>
        <begin position="760"/>
        <end position="790"/>
    </location>
</feature>
<dbReference type="SMART" id="SM00355">
    <property type="entry name" value="ZnF_C2H2"/>
    <property type="match status" value="1"/>
</dbReference>
<evidence type="ECO:0000259" key="13">
    <source>
        <dbReference type="PROSITE" id="PS50804"/>
    </source>
</evidence>
<dbReference type="GO" id="GO:0005634">
    <property type="term" value="C:nucleus"/>
    <property type="evidence" value="ECO:0007669"/>
    <property type="project" value="UniProtKB-SubCell"/>
</dbReference>
<keyword evidence="3" id="KW-0677">Repeat</keyword>
<evidence type="ECO:0000256" key="6">
    <source>
        <dbReference type="ARBA" id="ARBA00023015"/>
    </source>
</evidence>
<proteinExistence type="predicted"/>
<organism evidence="15 16">
    <name type="scientific">Crotalus adamanteus</name>
    <name type="common">Eastern diamondback rattlesnake</name>
    <dbReference type="NCBI Taxonomy" id="8729"/>
    <lineage>
        <taxon>Eukaryota</taxon>
        <taxon>Metazoa</taxon>
        <taxon>Chordata</taxon>
        <taxon>Craniata</taxon>
        <taxon>Vertebrata</taxon>
        <taxon>Euteleostomi</taxon>
        <taxon>Lepidosauria</taxon>
        <taxon>Squamata</taxon>
        <taxon>Bifurcata</taxon>
        <taxon>Unidentata</taxon>
        <taxon>Episquamata</taxon>
        <taxon>Toxicofera</taxon>
        <taxon>Serpentes</taxon>
        <taxon>Colubroidea</taxon>
        <taxon>Viperidae</taxon>
        <taxon>Crotalinae</taxon>
        <taxon>Crotalus</taxon>
    </lineage>
</organism>
<evidence type="ECO:0000313" key="16">
    <source>
        <dbReference type="Proteomes" id="UP001474421"/>
    </source>
</evidence>
<keyword evidence="16" id="KW-1185">Reference proteome</keyword>
<feature type="domain" description="KRAB" evidence="14">
    <location>
        <begin position="710"/>
        <end position="797"/>
    </location>
</feature>
<feature type="domain" description="SCAN box" evidence="13">
    <location>
        <begin position="556"/>
        <end position="623"/>
    </location>
</feature>
<dbReference type="PROSITE" id="PS50805">
    <property type="entry name" value="KRAB"/>
    <property type="match status" value="2"/>
</dbReference>
<dbReference type="PROSITE" id="PS50804">
    <property type="entry name" value="SCAN_BOX"/>
    <property type="match status" value="1"/>
</dbReference>
<dbReference type="Pfam" id="PF00096">
    <property type="entry name" value="zf-C2H2"/>
    <property type="match status" value="1"/>
</dbReference>
<evidence type="ECO:0000256" key="11">
    <source>
        <dbReference type="SAM" id="MobiDB-lite"/>
    </source>
</evidence>
<keyword evidence="9" id="KW-0539">Nucleus</keyword>
<evidence type="ECO:0000259" key="14">
    <source>
        <dbReference type="PROSITE" id="PS50805"/>
    </source>
</evidence>
<dbReference type="SUPFAM" id="SSF109640">
    <property type="entry name" value="KRAB domain (Kruppel-associated box)"/>
    <property type="match status" value="2"/>
</dbReference>
<dbReference type="PROSITE" id="PS50157">
    <property type="entry name" value="ZINC_FINGER_C2H2_2"/>
    <property type="match status" value="1"/>
</dbReference>
<dbReference type="Gene3D" id="3.30.160.60">
    <property type="entry name" value="Classic Zinc Finger"/>
    <property type="match status" value="1"/>
</dbReference>
<keyword evidence="8" id="KW-0804">Transcription</keyword>
<accession>A0AAW1BTQ5</accession>
<feature type="compositionally biased region" description="Basic residues" evidence="11">
    <location>
        <begin position="822"/>
        <end position="837"/>
    </location>
</feature>
<feature type="region of interest" description="Disordered" evidence="11">
    <location>
        <begin position="1203"/>
        <end position="1230"/>
    </location>
</feature>
<dbReference type="Gene3D" id="6.10.140.140">
    <property type="match status" value="2"/>
</dbReference>
<feature type="region of interest" description="Disordered" evidence="11">
    <location>
        <begin position="1311"/>
        <end position="1330"/>
    </location>
</feature>
<comment type="caution">
    <text evidence="15">The sequence shown here is derived from an EMBL/GenBank/DDBJ whole genome shotgun (WGS) entry which is preliminary data.</text>
</comment>
<dbReference type="InterPro" id="IPR003309">
    <property type="entry name" value="SCAN_dom"/>
</dbReference>
<feature type="region of interest" description="Disordered" evidence="11">
    <location>
        <begin position="1352"/>
        <end position="1385"/>
    </location>
</feature>
<feature type="domain" description="C2H2-type" evidence="12">
    <location>
        <begin position="1518"/>
        <end position="1540"/>
    </location>
</feature>
<dbReference type="FunFam" id="3.30.160.60:FF:000030">
    <property type="entry name" value="Zinc finger protein 628"/>
    <property type="match status" value="1"/>
</dbReference>
<feature type="region of interest" description="Disordered" evidence="11">
    <location>
        <begin position="448"/>
        <end position="475"/>
    </location>
</feature>
<reference evidence="15 16" key="1">
    <citation type="journal article" date="2024" name="Proc. Natl. Acad. Sci. U.S.A.">
        <title>The genetic regulatory architecture and epigenomic basis for age-related changes in rattlesnake venom.</title>
        <authorList>
            <person name="Hogan M.P."/>
            <person name="Holding M.L."/>
            <person name="Nystrom G.S."/>
            <person name="Colston T.J."/>
            <person name="Bartlett D.A."/>
            <person name="Mason A.J."/>
            <person name="Ellsworth S.A."/>
            <person name="Rautsaw R.M."/>
            <person name="Lawrence K.C."/>
            <person name="Strickland J.L."/>
            <person name="He B."/>
            <person name="Fraser P."/>
            <person name="Margres M.J."/>
            <person name="Gilbert D.M."/>
            <person name="Gibbs H.L."/>
            <person name="Parkinson C.L."/>
            <person name="Rokyta D.R."/>
        </authorList>
    </citation>
    <scope>NUCLEOTIDE SEQUENCE [LARGE SCALE GENOMIC DNA]</scope>
    <source>
        <strain evidence="15">DRR0105</strain>
    </source>
</reference>
<evidence type="ECO:0000256" key="1">
    <source>
        <dbReference type="ARBA" id="ARBA00004123"/>
    </source>
</evidence>
<feature type="compositionally biased region" description="Basic and acidic residues" evidence="11">
    <location>
        <begin position="1311"/>
        <end position="1328"/>
    </location>
</feature>
<dbReference type="InterPro" id="IPR013087">
    <property type="entry name" value="Znf_C2H2_type"/>
</dbReference>
<evidence type="ECO:0000259" key="12">
    <source>
        <dbReference type="PROSITE" id="PS50157"/>
    </source>
</evidence>
<feature type="compositionally biased region" description="Basic and acidic residues" evidence="11">
    <location>
        <begin position="281"/>
        <end position="291"/>
    </location>
</feature>
<evidence type="ECO:0000256" key="9">
    <source>
        <dbReference type="ARBA" id="ARBA00023242"/>
    </source>
</evidence>
<dbReference type="InterPro" id="IPR036051">
    <property type="entry name" value="KRAB_dom_sf"/>
</dbReference>
<dbReference type="GO" id="GO:0008270">
    <property type="term" value="F:zinc ion binding"/>
    <property type="evidence" value="ECO:0007669"/>
    <property type="project" value="UniProtKB-KW"/>
</dbReference>
<comment type="subcellular location">
    <subcellularLocation>
        <location evidence="1">Nucleus</location>
    </subcellularLocation>
</comment>
<dbReference type="CDD" id="cd07765">
    <property type="entry name" value="KRAB_A-box"/>
    <property type="match status" value="2"/>
</dbReference>
<evidence type="ECO:0000256" key="10">
    <source>
        <dbReference type="PROSITE-ProRule" id="PRU00042"/>
    </source>
</evidence>
<dbReference type="Pfam" id="PF01352">
    <property type="entry name" value="KRAB"/>
    <property type="match status" value="2"/>
</dbReference>
<dbReference type="PANTHER" id="PTHR23232">
    <property type="entry name" value="KRAB DOMAIN C2H2 ZINC FINGER"/>
    <property type="match status" value="1"/>
</dbReference>
<keyword evidence="2" id="KW-0479">Metal-binding</keyword>
<feature type="compositionally biased region" description="Basic and acidic residues" evidence="11">
    <location>
        <begin position="342"/>
        <end position="352"/>
    </location>
</feature>
<dbReference type="SMART" id="SM00349">
    <property type="entry name" value="KRAB"/>
    <property type="match status" value="2"/>
</dbReference>